<dbReference type="SUPFAM" id="SSF49401">
    <property type="entry name" value="Bacterial adhesins"/>
    <property type="match status" value="1"/>
</dbReference>
<dbReference type="OrthoDB" id="5906040at2"/>
<dbReference type="InterPro" id="IPR000259">
    <property type="entry name" value="Adhesion_dom_fimbrial"/>
</dbReference>
<evidence type="ECO:0000313" key="8">
    <source>
        <dbReference type="Proteomes" id="UP000293154"/>
    </source>
</evidence>
<keyword evidence="4" id="KW-0281">Fimbrium</keyword>
<dbReference type="Gene3D" id="2.60.40.1090">
    <property type="entry name" value="Fimbrial-type adhesion domain"/>
    <property type="match status" value="1"/>
</dbReference>
<comment type="similarity">
    <text evidence="2">Belongs to the fimbrial protein family.</text>
</comment>
<proteinExistence type="inferred from homology"/>
<dbReference type="PANTHER" id="PTHR33420">
    <property type="entry name" value="FIMBRIAL SUBUNIT ELFA-RELATED"/>
    <property type="match status" value="1"/>
</dbReference>
<sequence length="199" mass="19848">MEFVMKLNKYLLATVVATALSSAAVQAADGTITFNGTVTDSACTAIASVTADTVATGTPISATLTLPPVTTTTLNAATGTYAGQTPFSIQLTGCEAATGLNNVRALFTTSNTPAGDAHVMANTAAATPATNVAVAIMQQNGTTQIDLNGGTATDPGAALPVAGSPGPLNLHYKAAYKSLNQSVTAGNVTGVADFVISYF</sequence>
<evidence type="ECO:0000256" key="3">
    <source>
        <dbReference type="ARBA" id="ARBA00022729"/>
    </source>
</evidence>
<dbReference type="InterPro" id="IPR050263">
    <property type="entry name" value="Bact_Fimbrial_Adh_Pro"/>
</dbReference>
<feature type="chain" id="PRO_5019121204" evidence="5">
    <location>
        <begin position="28"/>
        <end position="199"/>
    </location>
</feature>
<evidence type="ECO:0000256" key="5">
    <source>
        <dbReference type="SAM" id="SignalP"/>
    </source>
</evidence>
<keyword evidence="3 5" id="KW-0732">Signal</keyword>
<feature type="signal peptide" evidence="5">
    <location>
        <begin position="1"/>
        <end position="27"/>
    </location>
</feature>
<dbReference type="PANTHER" id="PTHR33420:SF3">
    <property type="entry name" value="FIMBRIAL SUBUNIT ELFA"/>
    <property type="match status" value="1"/>
</dbReference>
<dbReference type="InterPro" id="IPR008966">
    <property type="entry name" value="Adhesion_dom_sf"/>
</dbReference>
<dbReference type="Pfam" id="PF00419">
    <property type="entry name" value="Fimbrial"/>
    <property type="match status" value="1"/>
</dbReference>
<dbReference type="KEGG" id="prag:EKN56_09505"/>
<evidence type="ECO:0000313" key="7">
    <source>
        <dbReference type="EMBL" id="QBH96622.1"/>
    </source>
</evidence>
<dbReference type="Proteomes" id="UP000293154">
    <property type="component" value="Chromosome"/>
</dbReference>
<protein>
    <submittedName>
        <fullName evidence="7">Type 1 fimbrial protein</fullName>
    </submittedName>
</protein>
<keyword evidence="8" id="KW-1185">Reference proteome</keyword>
<evidence type="ECO:0000256" key="1">
    <source>
        <dbReference type="ARBA" id="ARBA00004561"/>
    </source>
</evidence>
<accession>A0A411WKC3</accession>
<organism evidence="7 8">
    <name type="scientific">Limnobaculum zhutongyuii</name>
    <dbReference type="NCBI Taxonomy" id="2498113"/>
    <lineage>
        <taxon>Bacteria</taxon>
        <taxon>Pseudomonadati</taxon>
        <taxon>Pseudomonadota</taxon>
        <taxon>Gammaproteobacteria</taxon>
        <taxon>Enterobacterales</taxon>
        <taxon>Budviciaceae</taxon>
        <taxon>Limnobaculum</taxon>
    </lineage>
</organism>
<dbReference type="InterPro" id="IPR036937">
    <property type="entry name" value="Adhesion_dom_fimbrial_sf"/>
</dbReference>
<dbReference type="EMBL" id="CP034752">
    <property type="protein sequence ID" value="QBH96622.1"/>
    <property type="molecule type" value="Genomic_DNA"/>
</dbReference>
<reference evidence="7 8" key="1">
    <citation type="submission" date="2019-03" db="EMBL/GenBank/DDBJ databases">
        <title>Pragia sp. nov. isolated from the gut tract of Carduelis flavirostris.</title>
        <authorList>
            <person name="Ge Y."/>
        </authorList>
    </citation>
    <scope>NUCLEOTIDE SEQUENCE [LARGE SCALE GENOMIC DNA]</scope>
    <source>
        <strain evidence="7 8">CF-458</strain>
    </source>
</reference>
<gene>
    <name evidence="7" type="ORF">EKN56_09505</name>
</gene>
<evidence type="ECO:0000259" key="6">
    <source>
        <dbReference type="Pfam" id="PF00419"/>
    </source>
</evidence>
<comment type="subcellular location">
    <subcellularLocation>
        <location evidence="1">Fimbrium</location>
    </subcellularLocation>
</comment>
<dbReference type="AlphaFoldDB" id="A0A411WKC3"/>
<evidence type="ECO:0000256" key="2">
    <source>
        <dbReference type="ARBA" id="ARBA00006671"/>
    </source>
</evidence>
<feature type="domain" description="Fimbrial-type adhesion" evidence="6">
    <location>
        <begin position="53"/>
        <end position="198"/>
    </location>
</feature>
<name>A0A411WKC3_9GAMM</name>
<dbReference type="GO" id="GO:0043709">
    <property type="term" value="P:cell adhesion involved in single-species biofilm formation"/>
    <property type="evidence" value="ECO:0007669"/>
    <property type="project" value="TreeGrafter"/>
</dbReference>
<dbReference type="GO" id="GO:0009289">
    <property type="term" value="C:pilus"/>
    <property type="evidence" value="ECO:0007669"/>
    <property type="project" value="UniProtKB-SubCell"/>
</dbReference>
<evidence type="ECO:0000256" key="4">
    <source>
        <dbReference type="ARBA" id="ARBA00023263"/>
    </source>
</evidence>